<feature type="chain" id="PRO_5035191259" description="Single domain-containing protein" evidence="1">
    <location>
        <begin position="28"/>
        <end position="111"/>
    </location>
</feature>
<proteinExistence type="predicted"/>
<dbReference type="PANTHER" id="PTHR35180:SF4">
    <property type="entry name" value="PROTEIN CBG06219"/>
    <property type="match status" value="1"/>
</dbReference>
<evidence type="ECO:0008006" key="4">
    <source>
        <dbReference type="Google" id="ProtNLM"/>
    </source>
</evidence>
<dbReference type="PROSITE" id="PS51257">
    <property type="entry name" value="PROKAR_LIPOPROTEIN"/>
    <property type="match status" value="1"/>
</dbReference>
<name>A0A8J2S0H8_9CRUS</name>
<gene>
    <name evidence="2" type="ORF">DGAL_LOCUS9970</name>
</gene>
<dbReference type="PANTHER" id="PTHR35180">
    <property type="entry name" value="PROTEIN CBG06219"/>
    <property type="match status" value="1"/>
</dbReference>
<keyword evidence="3" id="KW-1185">Reference proteome</keyword>
<organism evidence="2 3">
    <name type="scientific">Daphnia galeata</name>
    <dbReference type="NCBI Taxonomy" id="27404"/>
    <lineage>
        <taxon>Eukaryota</taxon>
        <taxon>Metazoa</taxon>
        <taxon>Ecdysozoa</taxon>
        <taxon>Arthropoda</taxon>
        <taxon>Crustacea</taxon>
        <taxon>Branchiopoda</taxon>
        <taxon>Diplostraca</taxon>
        <taxon>Cladocera</taxon>
        <taxon>Anomopoda</taxon>
        <taxon>Daphniidae</taxon>
        <taxon>Daphnia</taxon>
    </lineage>
</organism>
<dbReference type="Proteomes" id="UP000789390">
    <property type="component" value="Unassembled WGS sequence"/>
</dbReference>
<evidence type="ECO:0000313" key="2">
    <source>
        <dbReference type="EMBL" id="CAH0106810.1"/>
    </source>
</evidence>
<dbReference type="EMBL" id="CAKKLH010000235">
    <property type="protein sequence ID" value="CAH0106810.1"/>
    <property type="molecule type" value="Genomic_DNA"/>
</dbReference>
<protein>
    <recommendedName>
        <fullName evidence="4">Single domain-containing protein</fullName>
    </recommendedName>
</protein>
<evidence type="ECO:0000313" key="3">
    <source>
        <dbReference type="Proteomes" id="UP000789390"/>
    </source>
</evidence>
<dbReference type="OrthoDB" id="6378219at2759"/>
<dbReference type="AlphaFoldDB" id="A0A8J2S0H8"/>
<accession>A0A8J2S0H8</accession>
<comment type="caution">
    <text evidence="2">The sequence shown here is derived from an EMBL/GenBank/DDBJ whole genome shotgun (WGS) entry which is preliminary data.</text>
</comment>
<sequence length="111" mass="12191">MARSLIPTIKLSMLVILAFGCFSVTLSAPTEEGQLQFENVGNENLLDTPETRLTETETVDVRGKDARCFWSGTAPFCQGYCPSKVYVTKASDRCGDGKCCMTGMKKYCCPK</sequence>
<keyword evidence="1" id="KW-0732">Signal</keyword>
<reference evidence="2" key="1">
    <citation type="submission" date="2021-11" db="EMBL/GenBank/DDBJ databases">
        <authorList>
            <person name="Schell T."/>
        </authorList>
    </citation>
    <scope>NUCLEOTIDE SEQUENCE</scope>
    <source>
        <strain evidence="2">M5</strain>
    </source>
</reference>
<evidence type="ECO:0000256" key="1">
    <source>
        <dbReference type="SAM" id="SignalP"/>
    </source>
</evidence>
<feature type="signal peptide" evidence="1">
    <location>
        <begin position="1"/>
        <end position="27"/>
    </location>
</feature>